<dbReference type="Gene3D" id="3.50.50.60">
    <property type="entry name" value="FAD/NAD(P)-binding domain"/>
    <property type="match status" value="1"/>
</dbReference>
<evidence type="ECO:0000313" key="2">
    <source>
        <dbReference type="EMBL" id="OMH29032.1"/>
    </source>
</evidence>
<dbReference type="PANTHER" id="PTHR42923:SF3">
    <property type="entry name" value="PROTOPORPHYRINOGEN OXIDASE"/>
    <property type="match status" value="1"/>
</dbReference>
<feature type="domain" description="Amine oxidase" evidence="1">
    <location>
        <begin position="8"/>
        <end position="422"/>
    </location>
</feature>
<dbReference type="SUPFAM" id="SSF51905">
    <property type="entry name" value="FAD/NAD(P)-binding domain"/>
    <property type="match status" value="1"/>
</dbReference>
<dbReference type="SUPFAM" id="SSF54373">
    <property type="entry name" value="FAD-linked reductases, C-terminal domain"/>
    <property type="match status" value="1"/>
</dbReference>
<dbReference type="InterPro" id="IPR002937">
    <property type="entry name" value="Amino_oxidase"/>
</dbReference>
<dbReference type="GO" id="GO:0016491">
    <property type="term" value="F:oxidoreductase activity"/>
    <property type="evidence" value="ECO:0007669"/>
    <property type="project" value="InterPro"/>
</dbReference>
<evidence type="ECO:0000259" key="1">
    <source>
        <dbReference type="Pfam" id="PF01593"/>
    </source>
</evidence>
<sequence>MCVIGAGVAGLLVAERAVAAGLDVLVLDAAAVAGGCVARHEVAGLALDAGAESFATRVPAVADLARDLGLEADIVAPDPTGAWIAHRDGTWPLPRAGLLGIPTDLDDPALRAALGPAALDRVRRDAIDPIPAELRPGAAAPTSLGELVRRRMGEQVLDRLVRPIVSGVHAADPDQLDPQTVAPGLLAAMADTGSLAAGVARLRGTAKAGSAVASIRGGMHRIVDALVHRIQDAGGRIRTGTPVTGLRRSGDGWEVTAAAPGQPARTRTVLADRVVLAAGAGAAIPLLGSALPSLADLPTPVGAPVTLATLVLRCPALDAHPRGTGVLVGADMAGVEAKALTHATAKWDWLAQTAGPGTHVLRLSYGRPGEHAARYADDAHVLETARHDAGVLLGLGRDGIDAAAVLDGDVVRWPGALPAAGLGHAGRVARIRTAARAAGTGRGALAVVGGWVAGNGLAAVVADSRAQAAQIFDDL</sequence>
<accession>A0A1R1LND7</accession>
<comment type="caution">
    <text evidence="2">The sequence shown here is derived from an EMBL/GenBank/DDBJ whole genome shotgun (WGS) entry which is preliminary data.</text>
</comment>
<dbReference type="Pfam" id="PF01593">
    <property type="entry name" value="Amino_oxidase"/>
    <property type="match status" value="1"/>
</dbReference>
<dbReference type="STRING" id="554083.BKD30_01415"/>
<dbReference type="AlphaFoldDB" id="A0A1R1LND7"/>
<dbReference type="OrthoDB" id="3450553at2"/>
<dbReference type="Gene3D" id="3.90.660.20">
    <property type="entry name" value="Protoporphyrinogen oxidase, mitochondrial, domain 2"/>
    <property type="match status" value="1"/>
</dbReference>
<gene>
    <name evidence="2" type="ORF">BKD30_01415</name>
</gene>
<dbReference type="Proteomes" id="UP000187085">
    <property type="component" value="Unassembled WGS sequence"/>
</dbReference>
<dbReference type="Gene3D" id="1.10.3110.10">
    <property type="entry name" value="protoporphyrinogen ix oxidase, domain 3"/>
    <property type="match status" value="1"/>
</dbReference>
<evidence type="ECO:0000313" key="3">
    <source>
        <dbReference type="Proteomes" id="UP000187085"/>
    </source>
</evidence>
<keyword evidence="3" id="KW-1185">Reference proteome</keyword>
<proteinExistence type="predicted"/>
<reference evidence="2 3" key="1">
    <citation type="submission" date="2016-12" db="EMBL/GenBank/DDBJ databases">
        <title>Draft genome of Tersicoccus phoenicis 1P05MA.</title>
        <authorList>
            <person name="Nakajima Y."/>
            <person name="Yoshizawa S."/>
            <person name="Nakamura K."/>
            <person name="Ogura Y."/>
            <person name="Hayashi T."/>
            <person name="Kogure K."/>
        </authorList>
    </citation>
    <scope>NUCLEOTIDE SEQUENCE [LARGE SCALE GENOMIC DNA]</scope>
    <source>
        <strain evidence="2 3">1p05MA</strain>
    </source>
</reference>
<dbReference type="EMBL" id="MRDE01000007">
    <property type="protein sequence ID" value="OMH29032.1"/>
    <property type="molecule type" value="Genomic_DNA"/>
</dbReference>
<dbReference type="InterPro" id="IPR050464">
    <property type="entry name" value="Zeta_carotene_desat/Oxidored"/>
</dbReference>
<organism evidence="2 3">
    <name type="scientific">Tersicoccus phoenicis</name>
    <dbReference type="NCBI Taxonomy" id="554083"/>
    <lineage>
        <taxon>Bacteria</taxon>
        <taxon>Bacillati</taxon>
        <taxon>Actinomycetota</taxon>
        <taxon>Actinomycetes</taxon>
        <taxon>Micrococcales</taxon>
        <taxon>Micrococcaceae</taxon>
        <taxon>Tersicoccus</taxon>
    </lineage>
</organism>
<dbReference type="PANTHER" id="PTHR42923">
    <property type="entry name" value="PROTOPORPHYRINOGEN OXIDASE"/>
    <property type="match status" value="1"/>
</dbReference>
<dbReference type="InterPro" id="IPR036188">
    <property type="entry name" value="FAD/NAD-bd_sf"/>
</dbReference>
<protein>
    <recommendedName>
        <fullName evidence="1">Amine oxidase domain-containing protein</fullName>
    </recommendedName>
</protein>
<name>A0A1R1LND7_9MICC</name>